<dbReference type="GO" id="GO:0061630">
    <property type="term" value="F:ubiquitin protein ligase activity"/>
    <property type="evidence" value="ECO:0007669"/>
    <property type="project" value="UniProtKB-EC"/>
</dbReference>
<comment type="similarity">
    <text evidence="13">Belongs to the RING-type zinc finger family. ATL subfamily.</text>
</comment>
<evidence type="ECO:0000256" key="8">
    <source>
        <dbReference type="ARBA" id="ARBA00022771"/>
    </source>
</evidence>
<dbReference type="SMART" id="SM00184">
    <property type="entry name" value="RING"/>
    <property type="match status" value="1"/>
</dbReference>
<comment type="subcellular location">
    <subcellularLocation>
        <location evidence="2">Membrane</location>
        <topology evidence="2">Single-pass membrane protein</topology>
    </subcellularLocation>
</comment>
<evidence type="ECO:0000256" key="11">
    <source>
        <dbReference type="ARBA" id="ARBA00022989"/>
    </source>
</evidence>
<evidence type="ECO:0000256" key="12">
    <source>
        <dbReference type="ARBA" id="ARBA00023136"/>
    </source>
</evidence>
<keyword evidence="10" id="KW-0862">Zinc</keyword>
<feature type="region of interest" description="Disordered" evidence="15">
    <location>
        <begin position="254"/>
        <end position="273"/>
    </location>
</feature>
<dbReference type="GO" id="GO:0031625">
    <property type="term" value="F:ubiquitin protein ligase binding"/>
    <property type="evidence" value="ECO:0007669"/>
    <property type="project" value="TreeGrafter"/>
</dbReference>
<dbReference type="AlphaFoldDB" id="A0A8S0RDJ6"/>
<evidence type="ECO:0000256" key="7">
    <source>
        <dbReference type="ARBA" id="ARBA00022723"/>
    </source>
</evidence>
<feature type="domain" description="RING-type" evidence="17">
    <location>
        <begin position="96"/>
        <end position="138"/>
    </location>
</feature>
<dbReference type="Gramene" id="OE9A099475T1">
    <property type="protein sequence ID" value="OE9A099475C1"/>
    <property type="gene ID" value="OE9A099475"/>
</dbReference>
<dbReference type="InterPro" id="IPR001841">
    <property type="entry name" value="Znf_RING"/>
</dbReference>
<evidence type="ECO:0000313" key="19">
    <source>
        <dbReference type="Proteomes" id="UP000594638"/>
    </source>
</evidence>
<protein>
    <recommendedName>
        <fullName evidence="4">RING-type E3 ubiquitin transferase</fullName>
        <ecNumber evidence="4">2.3.2.27</ecNumber>
    </recommendedName>
</protein>
<dbReference type="PROSITE" id="PS50089">
    <property type="entry name" value="ZF_RING_2"/>
    <property type="match status" value="1"/>
</dbReference>
<dbReference type="CDD" id="cd16461">
    <property type="entry name" value="RING-H2_EL5-like"/>
    <property type="match status" value="1"/>
</dbReference>
<dbReference type="GO" id="GO:0008270">
    <property type="term" value="F:zinc ion binding"/>
    <property type="evidence" value="ECO:0007669"/>
    <property type="project" value="UniProtKB-KW"/>
</dbReference>
<dbReference type="PANTHER" id="PTHR45768">
    <property type="entry name" value="E3 UBIQUITIN-PROTEIN LIGASE RNF13-LIKE"/>
    <property type="match status" value="1"/>
</dbReference>
<dbReference type="GO" id="GO:0016020">
    <property type="term" value="C:membrane"/>
    <property type="evidence" value="ECO:0007669"/>
    <property type="project" value="UniProtKB-SubCell"/>
</dbReference>
<dbReference type="FunFam" id="3.30.40.10:FF:000187">
    <property type="entry name" value="E3 ubiquitin-protein ligase ATL6"/>
    <property type="match status" value="1"/>
</dbReference>
<keyword evidence="19" id="KW-1185">Reference proteome</keyword>
<evidence type="ECO:0000256" key="16">
    <source>
        <dbReference type="SAM" id="Phobius"/>
    </source>
</evidence>
<organism evidence="18 19">
    <name type="scientific">Olea europaea subsp. europaea</name>
    <dbReference type="NCBI Taxonomy" id="158383"/>
    <lineage>
        <taxon>Eukaryota</taxon>
        <taxon>Viridiplantae</taxon>
        <taxon>Streptophyta</taxon>
        <taxon>Embryophyta</taxon>
        <taxon>Tracheophyta</taxon>
        <taxon>Spermatophyta</taxon>
        <taxon>Magnoliopsida</taxon>
        <taxon>eudicotyledons</taxon>
        <taxon>Gunneridae</taxon>
        <taxon>Pentapetalae</taxon>
        <taxon>asterids</taxon>
        <taxon>lamiids</taxon>
        <taxon>Lamiales</taxon>
        <taxon>Oleaceae</taxon>
        <taxon>Oleeae</taxon>
        <taxon>Olea</taxon>
    </lineage>
</organism>
<dbReference type="InterPro" id="IPR013083">
    <property type="entry name" value="Znf_RING/FYVE/PHD"/>
</dbReference>
<feature type="transmembrane region" description="Helical" evidence="16">
    <location>
        <begin position="7"/>
        <end position="29"/>
    </location>
</feature>
<dbReference type="SUPFAM" id="SSF57850">
    <property type="entry name" value="RING/U-box"/>
    <property type="match status" value="1"/>
</dbReference>
<dbReference type="Gene3D" id="3.30.40.10">
    <property type="entry name" value="Zinc/RING finger domain, C3HC4 (zinc finger)"/>
    <property type="match status" value="1"/>
</dbReference>
<keyword evidence="9" id="KW-0833">Ubl conjugation pathway</keyword>
<dbReference type="OrthoDB" id="8062037at2759"/>
<gene>
    <name evidence="18" type="ORF">OLEA9_A099475</name>
</gene>
<reference evidence="18 19" key="1">
    <citation type="submission" date="2019-12" db="EMBL/GenBank/DDBJ databases">
        <authorList>
            <person name="Alioto T."/>
            <person name="Alioto T."/>
            <person name="Gomez Garrido J."/>
        </authorList>
    </citation>
    <scope>NUCLEOTIDE SEQUENCE [LARGE SCALE GENOMIC DNA]</scope>
</reference>
<keyword evidence="5" id="KW-0808">Transferase</keyword>
<evidence type="ECO:0000256" key="14">
    <source>
        <dbReference type="PROSITE-ProRule" id="PRU00175"/>
    </source>
</evidence>
<evidence type="ECO:0000256" key="4">
    <source>
        <dbReference type="ARBA" id="ARBA00012483"/>
    </source>
</evidence>
<keyword evidence="7" id="KW-0479">Metal-binding</keyword>
<evidence type="ECO:0000256" key="15">
    <source>
        <dbReference type="SAM" id="MobiDB-lite"/>
    </source>
</evidence>
<comment type="caution">
    <text evidence="18">The sequence shown here is derived from an EMBL/GenBank/DDBJ whole genome shotgun (WGS) entry which is preliminary data.</text>
</comment>
<comment type="pathway">
    <text evidence="3">Protein modification; protein ubiquitination.</text>
</comment>
<dbReference type="Pfam" id="PF13639">
    <property type="entry name" value="zf-RING_2"/>
    <property type="match status" value="1"/>
</dbReference>
<sequence length="335" mass="38030">MSRISPIILLVIVILSVVFFIFGLLQFLIRCLMKRPSFSSISQSNRVPETSGSHNFQRQLHQLFHLHDSGLDQALIDALPVFYYKDIVGLKEPFDCAVCLCEFSDFDKLKFIPNCGHAFHMHCIETWLLSNSTCPLCRGLINPELLPGHRVFNFNESMEQWNREYADGENGTFSCQNQGMLQENEGELRVFSVRLGKFRSPDGGRERDGIQSEISSSNLDARRCYSLGAFQYIVGDLDLRITLSSENRNKVRNPFFDSDGNTTSRVETRHDDGKCVPNAARDEQKINVRTRGDSFSFSKIWLWPKKDTFIGFSESNVGVSSSSIGMPVTNRSNEV</sequence>
<dbReference type="EC" id="2.3.2.27" evidence="4"/>
<keyword evidence="12 16" id="KW-0472">Membrane</keyword>
<dbReference type="Proteomes" id="UP000594638">
    <property type="component" value="Unassembled WGS sequence"/>
</dbReference>
<evidence type="ECO:0000256" key="2">
    <source>
        <dbReference type="ARBA" id="ARBA00004167"/>
    </source>
</evidence>
<evidence type="ECO:0000259" key="17">
    <source>
        <dbReference type="PROSITE" id="PS50089"/>
    </source>
</evidence>
<accession>A0A8S0RDJ6</accession>
<evidence type="ECO:0000256" key="6">
    <source>
        <dbReference type="ARBA" id="ARBA00022692"/>
    </source>
</evidence>
<keyword evidence="6 16" id="KW-0812">Transmembrane</keyword>
<evidence type="ECO:0000313" key="18">
    <source>
        <dbReference type="EMBL" id="CAA2976991.1"/>
    </source>
</evidence>
<evidence type="ECO:0000256" key="3">
    <source>
        <dbReference type="ARBA" id="ARBA00004906"/>
    </source>
</evidence>
<keyword evidence="11 16" id="KW-1133">Transmembrane helix</keyword>
<evidence type="ECO:0000256" key="1">
    <source>
        <dbReference type="ARBA" id="ARBA00000900"/>
    </source>
</evidence>
<keyword evidence="8 14" id="KW-0863">Zinc-finger</keyword>
<evidence type="ECO:0000256" key="13">
    <source>
        <dbReference type="ARBA" id="ARBA00024209"/>
    </source>
</evidence>
<evidence type="ECO:0000256" key="5">
    <source>
        <dbReference type="ARBA" id="ARBA00022679"/>
    </source>
</evidence>
<dbReference type="EMBL" id="CACTIH010002699">
    <property type="protein sequence ID" value="CAA2976991.1"/>
    <property type="molecule type" value="Genomic_DNA"/>
</dbReference>
<evidence type="ECO:0000256" key="9">
    <source>
        <dbReference type="ARBA" id="ARBA00022786"/>
    </source>
</evidence>
<dbReference type="PANTHER" id="PTHR45768:SF71">
    <property type="entry name" value="RING_U-BOX SUPERFAMILY PROTEIN"/>
    <property type="match status" value="1"/>
</dbReference>
<name>A0A8S0RDJ6_OLEEU</name>
<proteinExistence type="inferred from homology"/>
<evidence type="ECO:0000256" key="10">
    <source>
        <dbReference type="ARBA" id="ARBA00022833"/>
    </source>
</evidence>
<comment type="catalytic activity">
    <reaction evidence="1">
        <text>S-ubiquitinyl-[E2 ubiquitin-conjugating enzyme]-L-cysteine + [acceptor protein]-L-lysine = [E2 ubiquitin-conjugating enzyme]-L-cysteine + N(6)-ubiquitinyl-[acceptor protein]-L-lysine.</text>
        <dbReference type="EC" id="2.3.2.27"/>
    </reaction>
</comment>